<sequence length="1003" mass="115414">MINIEKYWENLDVLHINRIAPRAYYIPYADETSACNHKRGKSPYYQTLNGLWKFQYVRSVKEVQDGFYDAAADVNGWDDMIVPSCWQVNGYDQNHYTNVNYPFPCDPPFVPNENPAGLYVRDFQISEQWADKEKYMVFEGVNSCMYLWVNGAFVGYSQGSRVPAEFDISPYLKAGKNRMAVMVLKWCDGTYLEDQDLWRFSGIFRDVYLLARSKNHIRDVFNRQELSEDMRQATIRCEITTTGALPVRVELKDAADQIIQEGNSLIDRSGTIELQIDEPKLWNAEQPYLYQLYVCAGDEVLLFQVGFRKIEIKDGVFLINGMPVKLKGVNRHDSHPELGQTIPMNHMIKDLILMKNHNINTVRTSHYPNDPRFLNLCNEYGFYVIDEADLECHGVFHAGDYHMLTKNPAWQRAFVDRAERMVERDKNHPSIVMWSMGNESGYDVNHIAMAAWTKSRDLSRPVHYEGIDPRHKGSADTEVIDVEGRMYSSPAYIDAYASDENSTKPMFLCEYSHAMGNGPGDLKDYWDVIYKHPKLMGGCVWEWSDHGIKTRTQDGTPFFAYGGDFGDQPNDGNFCIDGLVDPDRKPHTGLLELKKVIAPIRVKAADLRKGIITVTNLYDFQDLAHVVMTWKVEKDGRTTEMGEMNEVKAAPHQTQTVTIPYKLPELSASRYFLTVSFKLRRDTQWAAAGHEITFEQFELPVVVKKQPVIETNAKIELQQQDHSLIVEGFDFCHVFDLHDGTFTRITKHGVNMIEAPPKFTIWRAPTDNDRKIKRLWFEDNYDRAVMHVYKAEISKQSQADVEIMVDFSLGGYIKIPLLHGTAIWRIDGTGAIDLRVNVNVREGLTFLPRFGLQLTMPGGTEEVEYFGLGPHESYIDKRHSVRKGKYLMRVDDMFENYIMPQENGARYGTEWAIVSNEQGMGMRFTSNGEFSFNASHYSPEDLTLAAHDVELVKRKETIVHLDYKMSGVGSNSCGPELLERYRLDEREFQFELHIMPIFKEDES</sequence>
<keyword evidence="6 8" id="KW-0326">Glycosidase</keyword>
<proteinExistence type="inferred from homology"/>
<feature type="domain" description="Beta galactosidase small chain/" evidence="9">
    <location>
        <begin position="725"/>
        <end position="995"/>
    </location>
</feature>
<dbReference type="InterPro" id="IPR006103">
    <property type="entry name" value="Glyco_hydro_2_cat"/>
</dbReference>
<dbReference type="Pfam" id="PF02837">
    <property type="entry name" value="Glyco_hydro_2_N"/>
    <property type="match status" value="1"/>
</dbReference>
<dbReference type="PROSITE" id="PS00719">
    <property type="entry name" value="GLYCOSYL_HYDROL_F2_1"/>
    <property type="match status" value="1"/>
</dbReference>
<dbReference type="InterPro" id="IPR004199">
    <property type="entry name" value="B-gal_small/dom_5"/>
</dbReference>
<evidence type="ECO:0000256" key="6">
    <source>
        <dbReference type="ARBA" id="ARBA00023295"/>
    </source>
</evidence>
<dbReference type="InterPro" id="IPR036156">
    <property type="entry name" value="Beta-gal/glucu_dom_sf"/>
</dbReference>
<accession>A0ABU6G3F3</accession>
<dbReference type="InterPro" id="IPR006102">
    <property type="entry name" value="Ig-like_GH2"/>
</dbReference>
<evidence type="ECO:0000259" key="9">
    <source>
        <dbReference type="SMART" id="SM01038"/>
    </source>
</evidence>
<dbReference type="InterPro" id="IPR023230">
    <property type="entry name" value="Glyco_hydro_2_CS"/>
</dbReference>
<dbReference type="Pfam" id="PF02929">
    <property type="entry name" value="Bgal_small_N"/>
    <property type="match status" value="1"/>
</dbReference>
<evidence type="ECO:0000256" key="2">
    <source>
        <dbReference type="ARBA" id="ARBA00007401"/>
    </source>
</evidence>
<dbReference type="Gene3D" id="2.70.98.10">
    <property type="match status" value="1"/>
</dbReference>
<dbReference type="Pfam" id="PF00703">
    <property type="entry name" value="Glyco_hydro_2"/>
    <property type="match status" value="1"/>
</dbReference>
<comment type="similarity">
    <text evidence="2 8">Belongs to the glycosyl hydrolase 2 family.</text>
</comment>
<dbReference type="InterPro" id="IPR011013">
    <property type="entry name" value="Gal_mutarotase_sf_dom"/>
</dbReference>
<dbReference type="InterPro" id="IPR023232">
    <property type="entry name" value="Glyco_hydro_2_AS"/>
</dbReference>
<dbReference type="InterPro" id="IPR006104">
    <property type="entry name" value="Glyco_hydro_2_N"/>
</dbReference>
<dbReference type="EMBL" id="JARLKY010000037">
    <property type="protein sequence ID" value="MEC0228694.1"/>
    <property type="molecule type" value="Genomic_DNA"/>
</dbReference>
<dbReference type="SUPFAM" id="SSF49303">
    <property type="entry name" value="beta-Galactosidase/glucuronidase domain"/>
    <property type="match status" value="2"/>
</dbReference>
<evidence type="ECO:0000256" key="1">
    <source>
        <dbReference type="ARBA" id="ARBA00001412"/>
    </source>
</evidence>
<protein>
    <recommendedName>
        <fullName evidence="4 8">Beta-galactosidase</fullName>
        <ecNumber evidence="3 8">3.2.1.23</ecNumber>
    </recommendedName>
    <alternativeName>
        <fullName evidence="7 8">Lactase</fullName>
    </alternativeName>
</protein>
<dbReference type="InterPro" id="IPR008979">
    <property type="entry name" value="Galactose-bd-like_sf"/>
</dbReference>
<dbReference type="PANTHER" id="PTHR46323:SF2">
    <property type="entry name" value="BETA-GALACTOSIDASE"/>
    <property type="match status" value="1"/>
</dbReference>
<dbReference type="InterPro" id="IPR014718">
    <property type="entry name" value="GH-type_carb-bd"/>
</dbReference>
<dbReference type="Gene3D" id="3.20.20.80">
    <property type="entry name" value="Glycosidases"/>
    <property type="match status" value="1"/>
</dbReference>
<gene>
    <name evidence="10" type="ORF">P4I72_16320</name>
</gene>
<organism evidence="10 11">
    <name type="scientific">Paenibacillus alba</name>
    <dbReference type="NCBI Taxonomy" id="1197127"/>
    <lineage>
        <taxon>Bacteria</taxon>
        <taxon>Bacillati</taxon>
        <taxon>Bacillota</taxon>
        <taxon>Bacilli</taxon>
        <taxon>Bacillales</taxon>
        <taxon>Paenibacillaceae</taxon>
        <taxon>Paenibacillus</taxon>
    </lineage>
</organism>
<comment type="caution">
    <text evidence="10">The sequence shown here is derived from an EMBL/GenBank/DDBJ whole genome shotgun (WGS) entry which is preliminary data.</text>
</comment>
<evidence type="ECO:0000256" key="8">
    <source>
        <dbReference type="RuleBase" id="RU361154"/>
    </source>
</evidence>
<dbReference type="PROSITE" id="PS00608">
    <property type="entry name" value="GLYCOSYL_HYDROL_F2_2"/>
    <property type="match status" value="1"/>
</dbReference>
<dbReference type="PRINTS" id="PR00132">
    <property type="entry name" value="GLHYDRLASE2"/>
</dbReference>
<keyword evidence="5 8" id="KW-0378">Hydrolase</keyword>
<evidence type="ECO:0000256" key="5">
    <source>
        <dbReference type="ARBA" id="ARBA00022801"/>
    </source>
</evidence>
<evidence type="ECO:0000256" key="3">
    <source>
        <dbReference type="ARBA" id="ARBA00012756"/>
    </source>
</evidence>
<dbReference type="SUPFAM" id="SSF51445">
    <property type="entry name" value="(Trans)glycosidases"/>
    <property type="match status" value="1"/>
</dbReference>
<dbReference type="RefSeq" id="WP_326072891.1">
    <property type="nucleotide sequence ID" value="NZ_JARLKY010000037.1"/>
</dbReference>
<dbReference type="Pfam" id="PF02836">
    <property type="entry name" value="Glyco_hydro_2_C"/>
    <property type="match status" value="1"/>
</dbReference>
<evidence type="ECO:0000256" key="7">
    <source>
        <dbReference type="ARBA" id="ARBA00032230"/>
    </source>
</evidence>
<dbReference type="SUPFAM" id="SSF49785">
    <property type="entry name" value="Galactose-binding domain-like"/>
    <property type="match status" value="1"/>
</dbReference>
<dbReference type="GO" id="GO:0016787">
    <property type="term" value="F:hydrolase activity"/>
    <property type="evidence" value="ECO:0007669"/>
    <property type="project" value="UniProtKB-KW"/>
</dbReference>
<dbReference type="SMART" id="SM01038">
    <property type="entry name" value="Bgal_small_N"/>
    <property type="match status" value="1"/>
</dbReference>
<dbReference type="Pfam" id="PF16353">
    <property type="entry name" value="LacZ_4"/>
    <property type="match status" value="1"/>
</dbReference>
<dbReference type="Gene3D" id="2.60.40.10">
    <property type="entry name" value="Immunoglobulins"/>
    <property type="match status" value="2"/>
</dbReference>
<dbReference type="InterPro" id="IPR006101">
    <property type="entry name" value="Glyco_hydro_2"/>
</dbReference>
<evidence type="ECO:0000313" key="11">
    <source>
        <dbReference type="Proteomes" id="UP001338137"/>
    </source>
</evidence>
<dbReference type="InterPro" id="IPR050347">
    <property type="entry name" value="Bact_Beta-galactosidase"/>
</dbReference>
<dbReference type="InterPro" id="IPR017853">
    <property type="entry name" value="GH"/>
</dbReference>
<reference evidence="10 11" key="1">
    <citation type="submission" date="2023-03" db="EMBL/GenBank/DDBJ databases">
        <title>Bacillus Genome Sequencing.</title>
        <authorList>
            <person name="Dunlap C."/>
        </authorList>
    </citation>
    <scope>NUCLEOTIDE SEQUENCE [LARGE SCALE GENOMIC DNA]</scope>
    <source>
        <strain evidence="10 11">BD-533</strain>
    </source>
</reference>
<dbReference type="SUPFAM" id="SSF74650">
    <property type="entry name" value="Galactose mutarotase-like"/>
    <property type="match status" value="1"/>
</dbReference>
<dbReference type="InterPro" id="IPR013783">
    <property type="entry name" value="Ig-like_fold"/>
</dbReference>
<comment type="catalytic activity">
    <reaction evidence="1 8">
        <text>Hydrolysis of terminal non-reducing beta-D-galactose residues in beta-D-galactosides.</text>
        <dbReference type="EC" id="3.2.1.23"/>
    </reaction>
</comment>
<evidence type="ECO:0000256" key="4">
    <source>
        <dbReference type="ARBA" id="ARBA00013303"/>
    </source>
</evidence>
<evidence type="ECO:0000313" key="10">
    <source>
        <dbReference type="EMBL" id="MEC0228694.1"/>
    </source>
</evidence>
<keyword evidence="11" id="KW-1185">Reference proteome</keyword>
<dbReference type="Gene3D" id="2.60.120.260">
    <property type="entry name" value="Galactose-binding domain-like"/>
    <property type="match status" value="1"/>
</dbReference>
<dbReference type="Proteomes" id="UP001338137">
    <property type="component" value="Unassembled WGS sequence"/>
</dbReference>
<dbReference type="PANTHER" id="PTHR46323">
    <property type="entry name" value="BETA-GALACTOSIDASE"/>
    <property type="match status" value="1"/>
</dbReference>
<dbReference type="InterPro" id="IPR032312">
    <property type="entry name" value="LacZ_4"/>
</dbReference>
<dbReference type="EC" id="3.2.1.23" evidence="3 8"/>
<name>A0ABU6G3F3_9BACL</name>